<evidence type="ECO:0000313" key="2">
    <source>
        <dbReference type="Proteomes" id="UP000244022"/>
    </source>
</evidence>
<protein>
    <submittedName>
        <fullName evidence="1">Uncharacterized protein</fullName>
    </submittedName>
</protein>
<reference evidence="1 2" key="1">
    <citation type="submission" date="2018-03" db="EMBL/GenBank/DDBJ databases">
        <title>Draft genome sequences of four Enterococcus mundtii strains isolated from beef slaughterhouses in Kenya.</title>
        <authorList>
            <person name="Wambui J."/>
            <person name="Stevens M."/>
            <person name="Njage P."/>
            <person name="Stephan R."/>
            <person name="Tasara T."/>
        </authorList>
    </citation>
    <scope>NUCLEOTIDE SEQUENCE [LARGE SCALE GENOMIC DNA]</scope>
    <source>
        <strain evidence="1 2">H18-EM</strain>
    </source>
</reference>
<dbReference type="AlphaFoldDB" id="A0A2T5DFG0"/>
<name>A0A2T5DFG0_ENTMU</name>
<organism evidence="1 2">
    <name type="scientific">Enterococcus mundtii</name>
    <dbReference type="NCBI Taxonomy" id="53346"/>
    <lineage>
        <taxon>Bacteria</taxon>
        <taxon>Bacillati</taxon>
        <taxon>Bacillota</taxon>
        <taxon>Bacilli</taxon>
        <taxon>Lactobacillales</taxon>
        <taxon>Enterococcaceae</taxon>
        <taxon>Enterococcus</taxon>
    </lineage>
</organism>
<proteinExistence type="predicted"/>
<dbReference type="RefSeq" id="WP_108145460.1">
    <property type="nucleotide sequence ID" value="NZ_PYGR01000005.1"/>
</dbReference>
<dbReference type="Proteomes" id="UP000244022">
    <property type="component" value="Unassembled WGS sequence"/>
</dbReference>
<evidence type="ECO:0000313" key="1">
    <source>
        <dbReference type="EMBL" id="PTO36937.1"/>
    </source>
</evidence>
<sequence>MSDYEKQVVTPKRRFQIRTQAIEKKQDVLAEIRHRKTNVYIIKKHHLTLWQVRFVIKREIMRQIKKGTRMEIIAHRLNMSLDQIREVRNNYIKHHLINGVSKNDLAKKLHMEHQQILTIRNHMIEKKLVQKLTIKEVAHRWRLAESSVEKIREQAILRRLQMTHPEDVATTFRLSVEDVLRIRQKNSQPLALQGHVTKESKKWLKNINRQEQAIVASLEQGKPTRTVAQQLNINQKFVIRTRTRHIEQAFEQKQPLAEISKRFYTPVDELRKLRNQRILYYREDGIKASVLARKFNMKTTALQKIVYHNRAVQQPMKKDKKENKTEALTSFSVKACAKFMEELKKGKSMAEIGLSLNLDHHKTCAIRNHLILTKLNNGEKTEAVAKQFNTNLTNIYQITFQADLVNYPNIKKRRNSYLTEEQTQDVKRMIGEGKTNSQIAQLLSVKKSLVISKRRSLKRLTRLSNKKHRITDEQKSAILADARYLDKVTNAMKHGVSIESVRIISKRNNKMSIKNISEQKNDMEKLKKFKEIEKEIKRQAKVENIKRVLQEKPQQFRSTKHTSLLQR</sequence>
<gene>
    <name evidence="1" type="ORF">C6N14_02295</name>
</gene>
<comment type="caution">
    <text evidence="1">The sequence shown here is derived from an EMBL/GenBank/DDBJ whole genome shotgun (WGS) entry which is preliminary data.</text>
</comment>
<dbReference type="EMBL" id="PYGR01000005">
    <property type="protein sequence ID" value="PTO36937.1"/>
    <property type="molecule type" value="Genomic_DNA"/>
</dbReference>
<accession>A0A2T5DFG0</accession>